<keyword evidence="3" id="KW-1185">Reference proteome</keyword>
<evidence type="ECO:0000313" key="3">
    <source>
        <dbReference type="Proteomes" id="UP000887159"/>
    </source>
</evidence>
<gene>
    <name evidence="2" type="ORF">TNCV_5045841</name>
</gene>
<proteinExistence type="predicted"/>
<accession>A0A8X6WI01</accession>
<feature type="compositionally biased region" description="Basic and acidic residues" evidence="1">
    <location>
        <begin position="54"/>
        <end position="66"/>
    </location>
</feature>
<dbReference type="EMBL" id="BMAU01021430">
    <property type="protein sequence ID" value="GFY35210.1"/>
    <property type="molecule type" value="Genomic_DNA"/>
</dbReference>
<protein>
    <submittedName>
        <fullName evidence="2">Uncharacterized protein</fullName>
    </submittedName>
</protein>
<organism evidence="2 3">
    <name type="scientific">Trichonephila clavipes</name>
    <name type="common">Golden silk orbweaver</name>
    <name type="synonym">Nephila clavipes</name>
    <dbReference type="NCBI Taxonomy" id="2585209"/>
    <lineage>
        <taxon>Eukaryota</taxon>
        <taxon>Metazoa</taxon>
        <taxon>Ecdysozoa</taxon>
        <taxon>Arthropoda</taxon>
        <taxon>Chelicerata</taxon>
        <taxon>Arachnida</taxon>
        <taxon>Araneae</taxon>
        <taxon>Araneomorphae</taxon>
        <taxon>Entelegynae</taxon>
        <taxon>Araneoidea</taxon>
        <taxon>Nephilidae</taxon>
        <taxon>Trichonephila</taxon>
    </lineage>
</organism>
<evidence type="ECO:0000313" key="2">
    <source>
        <dbReference type="EMBL" id="GFY35210.1"/>
    </source>
</evidence>
<name>A0A8X6WI01_TRICX</name>
<dbReference type="Proteomes" id="UP000887159">
    <property type="component" value="Unassembled WGS sequence"/>
</dbReference>
<sequence length="92" mass="10286">MHVCKCIVPSRHGGTLNSLRAASPLVRLVEGEERWEAPDNSQGVLSQNCYSKAFGDEPRNFEPRSTDEDDTRAGTTSPNFHTNGRTFEHQQI</sequence>
<feature type="compositionally biased region" description="Polar residues" evidence="1">
    <location>
        <begin position="73"/>
        <end position="85"/>
    </location>
</feature>
<evidence type="ECO:0000256" key="1">
    <source>
        <dbReference type="SAM" id="MobiDB-lite"/>
    </source>
</evidence>
<reference evidence="2" key="1">
    <citation type="submission" date="2020-08" db="EMBL/GenBank/DDBJ databases">
        <title>Multicomponent nature underlies the extraordinary mechanical properties of spider dragline silk.</title>
        <authorList>
            <person name="Kono N."/>
            <person name="Nakamura H."/>
            <person name="Mori M."/>
            <person name="Yoshida Y."/>
            <person name="Ohtoshi R."/>
            <person name="Malay A.D."/>
            <person name="Moran D.A.P."/>
            <person name="Tomita M."/>
            <person name="Numata K."/>
            <person name="Arakawa K."/>
        </authorList>
    </citation>
    <scope>NUCLEOTIDE SEQUENCE</scope>
</reference>
<comment type="caution">
    <text evidence="2">The sequence shown here is derived from an EMBL/GenBank/DDBJ whole genome shotgun (WGS) entry which is preliminary data.</text>
</comment>
<feature type="region of interest" description="Disordered" evidence="1">
    <location>
        <begin position="54"/>
        <end position="92"/>
    </location>
</feature>
<dbReference type="AlphaFoldDB" id="A0A8X6WI01"/>